<reference evidence="1 2" key="1">
    <citation type="submission" date="2016-11" db="EMBL/GenBank/DDBJ databases">
        <authorList>
            <person name="Jaros S."/>
            <person name="Januszkiewicz K."/>
            <person name="Wedrychowicz H."/>
        </authorList>
    </citation>
    <scope>NUCLEOTIDE SEQUENCE [LARGE SCALE GENOMIC DNA]</scope>
    <source>
        <strain evidence="1 2">CECT 7868</strain>
    </source>
</reference>
<dbReference type="Proteomes" id="UP000184608">
    <property type="component" value="Unassembled WGS sequence"/>
</dbReference>
<dbReference type="AlphaFoldDB" id="A0A1M5Z5E8"/>
<protein>
    <submittedName>
        <fullName evidence="1">Uncharacterized protein</fullName>
    </submittedName>
</protein>
<dbReference type="EMBL" id="FQXZ01000022">
    <property type="protein sequence ID" value="SHI19430.1"/>
    <property type="molecule type" value="Genomic_DNA"/>
</dbReference>
<dbReference type="PROSITE" id="PS51257">
    <property type="entry name" value="PROKAR_LIPOPROTEIN"/>
    <property type="match status" value="1"/>
</dbReference>
<name>A0A1M5Z5E8_9VIBR</name>
<proteinExistence type="predicted"/>
<gene>
    <name evidence="1" type="ORF">VA7868_02313</name>
</gene>
<dbReference type="RefSeq" id="WP_139281586.1">
    <property type="nucleotide sequence ID" value="NZ_FQXZ01000022.1"/>
</dbReference>
<evidence type="ECO:0000313" key="1">
    <source>
        <dbReference type="EMBL" id="SHI19430.1"/>
    </source>
</evidence>
<organism evidence="1 2">
    <name type="scientific">Vibrio aerogenes CECT 7868</name>
    <dbReference type="NCBI Taxonomy" id="1216006"/>
    <lineage>
        <taxon>Bacteria</taxon>
        <taxon>Pseudomonadati</taxon>
        <taxon>Pseudomonadota</taxon>
        <taxon>Gammaproteobacteria</taxon>
        <taxon>Vibrionales</taxon>
        <taxon>Vibrionaceae</taxon>
        <taxon>Vibrio</taxon>
    </lineage>
</organism>
<dbReference type="STRING" id="1216006.VA7868_02313"/>
<accession>A0A1M5Z5E8</accession>
<keyword evidence="2" id="KW-1185">Reference proteome</keyword>
<evidence type="ECO:0000313" key="2">
    <source>
        <dbReference type="Proteomes" id="UP000184608"/>
    </source>
</evidence>
<sequence>MNNQRKKQHGNRHTGMKIFCVVALAVQLMLISSSCYFKHQAEAESRQASKELLSSLPGLPAGFERSRHLRDLEDYFDYAEMVFWVVVVVLIQVRKVGNTSQADLAIYAPFWFSFLLSFV</sequence>